<dbReference type="NCBIfam" id="NF045939">
    <property type="entry name" value="MHJ_0274_fam"/>
    <property type="match status" value="1"/>
</dbReference>
<evidence type="ECO:0000313" key="3">
    <source>
        <dbReference type="Proteomes" id="UP001477443"/>
    </source>
</evidence>
<evidence type="ECO:0000313" key="2">
    <source>
        <dbReference type="EMBL" id="WXL29100.1"/>
    </source>
</evidence>
<accession>A0ABZ2RPY6</accession>
<gene>
    <name evidence="2" type="ORF">WG617_00375</name>
</gene>
<reference evidence="2" key="1">
    <citation type="submission" date="2024-03" db="EMBL/GenBank/DDBJ databases">
        <title>Complete genome sequence of Mycoplasma felifaucium Z921 isolated from the trachea of a cheetah.</title>
        <authorList>
            <person name="Spergser J."/>
        </authorList>
    </citation>
    <scope>NUCLEOTIDE SEQUENCE [LARGE SCALE GENOMIC DNA]</scope>
    <source>
        <strain evidence="2">Z921</strain>
    </source>
</reference>
<organism evidence="2 3">
    <name type="scientific">Mycoplasmopsis felifaucium</name>
    <dbReference type="NCBI Taxonomy" id="35768"/>
    <lineage>
        <taxon>Bacteria</taxon>
        <taxon>Bacillati</taxon>
        <taxon>Mycoplasmatota</taxon>
        <taxon>Mycoplasmoidales</taxon>
        <taxon>Metamycoplasmataceae</taxon>
        <taxon>Mycoplasmopsis</taxon>
    </lineage>
</organism>
<dbReference type="EMBL" id="CP148067">
    <property type="protein sequence ID" value="WXL29100.1"/>
    <property type="molecule type" value="Genomic_DNA"/>
</dbReference>
<keyword evidence="1" id="KW-0472">Membrane</keyword>
<name>A0ABZ2RPY6_9BACT</name>
<keyword evidence="1" id="KW-0812">Transmembrane</keyword>
<dbReference type="RefSeq" id="WP_338822699.1">
    <property type="nucleotide sequence ID" value="NZ_CP148067.1"/>
</dbReference>
<protein>
    <submittedName>
        <fullName evidence="2">Uncharacterized protein</fullName>
    </submittedName>
</protein>
<keyword evidence="3" id="KW-1185">Reference proteome</keyword>
<dbReference type="Proteomes" id="UP001477443">
    <property type="component" value="Chromosome"/>
</dbReference>
<sequence>MNINFKPVVLQSASATTSTSNPAGGMTMWIILGVLIVVILGIFIFTAVKDSLRKKKKKKQDAEFAKKTNEQMQIMNIRLKTLMEINEVYLEKFEPSIGDFKMREIIKVANDYLDNIQRDPDFREFIVNSNNTKDFLRAFVKLSHTRCNNWNKQCQDVKEFFDKYVSELDPDLVSEVAEKASIEIKNYYEKGLFANESTK</sequence>
<proteinExistence type="predicted"/>
<feature type="transmembrane region" description="Helical" evidence="1">
    <location>
        <begin position="26"/>
        <end position="48"/>
    </location>
</feature>
<keyword evidence="1" id="KW-1133">Transmembrane helix</keyword>
<evidence type="ECO:0000256" key="1">
    <source>
        <dbReference type="SAM" id="Phobius"/>
    </source>
</evidence>